<gene>
    <name evidence="1" type="ORF">BAL341_018</name>
</gene>
<reference evidence="1" key="1">
    <citation type="submission" date="2019-04" db="EMBL/GenBank/DDBJ databases">
        <authorList>
            <person name="Brambilla D."/>
        </authorList>
    </citation>
    <scope>NUCLEOTIDE SEQUENCE</scope>
    <source>
        <strain evidence="1">BAL1</strain>
    </source>
</reference>
<dbReference type="EMBL" id="CAAJGR010000057">
    <property type="protein sequence ID" value="VHN99680.1"/>
    <property type="molecule type" value="Genomic_DNA"/>
</dbReference>
<protein>
    <submittedName>
        <fullName evidence="1">Uncharacterized protein</fullName>
    </submittedName>
</protein>
<dbReference type="AlphaFoldDB" id="A0A486XGZ2"/>
<sequence length="295" mass="33894">MIPKWVADSCRNRWPDHPEIRTTNSQFFEDMYSALQTVFLNLDQAKVKYRETLSHHNNTAAAAARIIENIEGIITNFISNINDEIKGYKISNLTSVTLVPELHAQYVDMTRTLNRIGNRTDELLSESFYIQISNFQNSFYNKQTGKVEIDKIIEKVRYQFVRNDTVEDTPQSNGTNCMINSVLLALLLQRLVPDDLSLSMPVVFDEIGSLDEKNFQEILKVMEEHNLYLFVANPEQNGLIASVLDTYHDLSLFKASDVGVLNKAEAIYYPGMEERLENMEFESELENVDEVMMSV</sequence>
<accession>A0A486XGZ2</accession>
<name>A0A486XGZ2_9GAMM</name>
<evidence type="ECO:0000313" key="1">
    <source>
        <dbReference type="EMBL" id="VHN99680.1"/>
    </source>
</evidence>
<organism evidence="1">
    <name type="scientific">Rheinheimera sp. BAL341</name>
    <dbReference type="NCBI Taxonomy" id="1708203"/>
    <lineage>
        <taxon>Bacteria</taxon>
        <taxon>Pseudomonadati</taxon>
        <taxon>Pseudomonadota</taxon>
        <taxon>Gammaproteobacteria</taxon>
        <taxon>Chromatiales</taxon>
        <taxon>Chromatiaceae</taxon>
        <taxon>Rheinheimera</taxon>
    </lineage>
</organism>
<proteinExistence type="predicted"/>